<accession>A0A4C1SDC6</accession>
<reference evidence="1 2" key="1">
    <citation type="journal article" date="2019" name="Commun. Biol.">
        <title>The bagworm genome reveals a unique fibroin gene that provides high tensile strength.</title>
        <authorList>
            <person name="Kono N."/>
            <person name="Nakamura H."/>
            <person name="Ohtoshi R."/>
            <person name="Tomita M."/>
            <person name="Numata K."/>
            <person name="Arakawa K."/>
        </authorList>
    </citation>
    <scope>NUCLEOTIDE SEQUENCE [LARGE SCALE GENOMIC DNA]</scope>
</reference>
<sequence length="186" mass="20613">MEEQFRGSVVGCIFYVIACCRGGRAIITKFVIKIDMTALEFCKPVINSCLAWCFIGKRSLKPSEALLSCQIILKIVDNIKEKWTIGITIESGTDRRNENGARIRIESGTGTDIENRTSRSLLSTILNQRHTVGRFLGSNCHGSPAVTKLSLVTGAGARRTCSNDPERKYVKHYPGLSFRMLVRGAE</sequence>
<organism evidence="1 2">
    <name type="scientific">Eumeta variegata</name>
    <name type="common">Bagworm moth</name>
    <name type="synonym">Eumeta japonica</name>
    <dbReference type="NCBI Taxonomy" id="151549"/>
    <lineage>
        <taxon>Eukaryota</taxon>
        <taxon>Metazoa</taxon>
        <taxon>Ecdysozoa</taxon>
        <taxon>Arthropoda</taxon>
        <taxon>Hexapoda</taxon>
        <taxon>Insecta</taxon>
        <taxon>Pterygota</taxon>
        <taxon>Neoptera</taxon>
        <taxon>Endopterygota</taxon>
        <taxon>Lepidoptera</taxon>
        <taxon>Glossata</taxon>
        <taxon>Ditrysia</taxon>
        <taxon>Tineoidea</taxon>
        <taxon>Psychidae</taxon>
        <taxon>Oiketicinae</taxon>
        <taxon>Eumeta</taxon>
    </lineage>
</organism>
<evidence type="ECO:0000313" key="1">
    <source>
        <dbReference type="EMBL" id="GBO99099.1"/>
    </source>
</evidence>
<keyword evidence="2" id="KW-1185">Reference proteome</keyword>
<gene>
    <name evidence="1" type="ORF">EVAR_435_1</name>
</gene>
<dbReference type="EMBL" id="BGZK01000002">
    <property type="protein sequence ID" value="GBO99099.1"/>
    <property type="molecule type" value="Genomic_DNA"/>
</dbReference>
<protein>
    <submittedName>
        <fullName evidence="1">Uncharacterized protein</fullName>
    </submittedName>
</protein>
<dbReference type="AlphaFoldDB" id="A0A4C1SDC6"/>
<evidence type="ECO:0000313" key="2">
    <source>
        <dbReference type="Proteomes" id="UP000299102"/>
    </source>
</evidence>
<proteinExistence type="predicted"/>
<comment type="caution">
    <text evidence="1">The sequence shown here is derived from an EMBL/GenBank/DDBJ whole genome shotgun (WGS) entry which is preliminary data.</text>
</comment>
<dbReference type="Proteomes" id="UP000299102">
    <property type="component" value="Unassembled WGS sequence"/>
</dbReference>
<name>A0A4C1SDC6_EUMVA</name>